<reference evidence="3" key="1">
    <citation type="submission" date="2019-02" db="EMBL/GenBank/DDBJ databases">
        <title>Glaciihabitans arcticus sp. nov., a psychrotolerant bacterium isolated from polar soil.</title>
        <authorList>
            <person name="Dahal R.H."/>
        </authorList>
    </citation>
    <scope>NUCLEOTIDE SEQUENCE [LARGE SCALE GENOMIC DNA]</scope>
    <source>
        <strain evidence="3">RP-3-7</strain>
    </source>
</reference>
<keyword evidence="3" id="KW-1185">Reference proteome</keyword>
<feature type="domain" description="ER-bound oxygenase mpaB/mpaB'/Rubber oxygenase catalytic" evidence="1">
    <location>
        <begin position="68"/>
        <end position="286"/>
    </location>
</feature>
<proteinExistence type="predicted"/>
<dbReference type="Pfam" id="PF09995">
    <property type="entry name" value="MPAB_Lcp_cat"/>
    <property type="match status" value="1"/>
</dbReference>
<gene>
    <name evidence="2" type="ORF">EYE40_06785</name>
</gene>
<organism evidence="2 3">
    <name type="scientific">Glaciihabitans arcticus</name>
    <dbReference type="NCBI Taxonomy" id="2668039"/>
    <lineage>
        <taxon>Bacteria</taxon>
        <taxon>Bacillati</taxon>
        <taxon>Actinomycetota</taxon>
        <taxon>Actinomycetes</taxon>
        <taxon>Micrococcales</taxon>
        <taxon>Microbacteriaceae</taxon>
        <taxon>Glaciihabitans</taxon>
    </lineage>
</organism>
<dbReference type="InterPro" id="IPR018713">
    <property type="entry name" value="MPAB/Lcp_cat_dom"/>
</dbReference>
<evidence type="ECO:0000259" key="1">
    <source>
        <dbReference type="Pfam" id="PF09995"/>
    </source>
</evidence>
<dbReference type="GO" id="GO:0016491">
    <property type="term" value="F:oxidoreductase activity"/>
    <property type="evidence" value="ECO:0007669"/>
    <property type="project" value="InterPro"/>
</dbReference>
<comment type="caution">
    <text evidence="2">The sequence shown here is derived from an EMBL/GenBank/DDBJ whole genome shotgun (WGS) entry which is preliminary data.</text>
</comment>
<evidence type="ECO:0000313" key="3">
    <source>
        <dbReference type="Proteomes" id="UP000294194"/>
    </source>
</evidence>
<accession>A0A4Q9GXX5</accession>
<dbReference type="EMBL" id="SISG01000001">
    <property type="protein sequence ID" value="TBN57130.1"/>
    <property type="molecule type" value="Genomic_DNA"/>
</dbReference>
<sequence length="311" mass="33699">MFGCLAAVPAGSLARLLVCWSAGLLVCSGATRSAGLDSVGRLSHWRRTSRAWFPAIVGVVRRDPVETFARNGALIAGGARAILLQVADPVVGAGVAQHSDFAHRPLDRLRNTLTFVYAVVLGTPDEATRVAGYVDRAHQGIPGATDPPHQLWVAATLYDSAIVVHEKLYGPVDTDGTDSLADAILARYAPLATSLQVPLADWPASRAEFDPWFAKLATELEVSDDARQVARDLFHPVVAPPWLRAGLPFVALLTASLLGPDLRAAFALPWSPARERRASVAWAVARVAVRLAPRILREWPSRHYLRRLRAR</sequence>
<evidence type="ECO:0000313" key="2">
    <source>
        <dbReference type="EMBL" id="TBN57130.1"/>
    </source>
</evidence>
<name>A0A4Q9GXX5_9MICO</name>
<dbReference type="PANTHER" id="PTHR36151">
    <property type="entry name" value="BLR2777 PROTEIN"/>
    <property type="match status" value="1"/>
</dbReference>
<protein>
    <submittedName>
        <fullName evidence="2">DUF2236 domain-containing protein</fullName>
    </submittedName>
</protein>
<dbReference type="AlphaFoldDB" id="A0A4Q9GXX5"/>
<dbReference type="PANTHER" id="PTHR36151:SF3">
    <property type="entry name" value="ER-BOUND OXYGENASE MPAB_MPAB'_RUBBER OXYGENASE CATALYTIC DOMAIN-CONTAINING PROTEIN"/>
    <property type="match status" value="1"/>
</dbReference>
<dbReference type="Proteomes" id="UP000294194">
    <property type="component" value="Unassembled WGS sequence"/>
</dbReference>